<organism evidence="1 2">
    <name type="scientific">Amycolatopsis umgeniensis</name>
    <dbReference type="NCBI Taxonomy" id="336628"/>
    <lineage>
        <taxon>Bacteria</taxon>
        <taxon>Bacillati</taxon>
        <taxon>Actinomycetota</taxon>
        <taxon>Actinomycetes</taxon>
        <taxon>Pseudonocardiales</taxon>
        <taxon>Pseudonocardiaceae</taxon>
        <taxon>Amycolatopsis</taxon>
    </lineage>
</organism>
<name>A0A841AUJ4_9PSEU</name>
<keyword evidence="2" id="KW-1185">Reference proteome</keyword>
<comment type="caution">
    <text evidence="1">The sequence shown here is derived from an EMBL/GenBank/DDBJ whole genome shotgun (WGS) entry which is preliminary data.</text>
</comment>
<accession>A0A841AUJ4</accession>
<gene>
    <name evidence="1" type="ORF">HDA45_000132</name>
</gene>
<evidence type="ECO:0000313" key="1">
    <source>
        <dbReference type="EMBL" id="MBB5850045.1"/>
    </source>
</evidence>
<dbReference type="EMBL" id="JACHMX010000001">
    <property type="protein sequence ID" value="MBB5850045.1"/>
    <property type="molecule type" value="Genomic_DNA"/>
</dbReference>
<protein>
    <submittedName>
        <fullName evidence="1">Uncharacterized protein</fullName>
    </submittedName>
</protein>
<dbReference type="RefSeq" id="WP_281400642.1">
    <property type="nucleotide sequence ID" value="NZ_JACHMX010000001.1"/>
</dbReference>
<sequence>MASVSATAVFPPGVVGSVLQAQRTNARRIHLRPEYAAMACS</sequence>
<proteinExistence type="predicted"/>
<evidence type="ECO:0000313" key="2">
    <source>
        <dbReference type="Proteomes" id="UP000580861"/>
    </source>
</evidence>
<dbReference type="AlphaFoldDB" id="A0A841AUJ4"/>
<dbReference type="Proteomes" id="UP000580861">
    <property type="component" value="Unassembled WGS sequence"/>
</dbReference>
<reference evidence="1 2" key="1">
    <citation type="submission" date="2020-08" db="EMBL/GenBank/DDBJ databases">
        <title>Sequencing the genomes of 1000 actinobacteria strains.</title>
        <authorList>
            <person name="Klenk H.-P."/>
        </authorList>
    </citation>
    <scope>NUCLEOTIDE SEQUENCE [LARGE SCALE GENOMIC DNA]</scope>
    <source>
        <strain evidence="1 2">DSM 45272</strain>
    </source>
</reference>